<dbReference type="KEGG" id="sdv:BN159_4916"/>
<feature type="chain" id="PRO_5039727486" description="Lipoprotein" evidence="1">
    <location>
        <begin position="21"/>
        <end position="302"/>
    </location>
</feature>
<protein>
    <recommendedName>
        <fullName evidence="4">Lipoprotein</fullName>
    </recommendedName>
</protein>
<evidence type="ECO:0000313" key="2">
    <source>
        <dbReference type="EMBL" id="CCK29295.1"/>
    </source>
</evidence>
<evidence type="ECO:0000313" key="3">
    <source>
        <dbReference type="Proteomes" id="UP000008043"/>
    </source>
</evidence>
<dbReference type="HOGENOM" id="CLU_086037_0_0_11"/>
<dbReference type="eggNOG" id="ENOG502ZHP5">
    <property type="taxonomic scope" value="Bacteria"/>
</dbReference>
<keyword evidence="1" id="KW-0732">Signal</keyword>
<feature type="signal peptide" evidence="1">
    <location>
        <begin position="1"/>
        <end position="20"/>
    </location>
</feature>
<dbReference type="EMBL" id="HE971709">
    <property type="protein sequence ID" value="CCK29295.1"/>
    <property type="molecule type" value="Genomic_DNA"/>
</dbReference>
<accession>K4R8A5</accession>
<dbReference type="OrthoDB" id="3296851at2"/>
<dbReference type="PATRIC" id="fig|1214101.3.peg.4984"/>
<evidence type="ECO:0000256" key="1">
    <source>
        <dbReference type="SAM" id="SignalP"/>
    </source>
</evidence>
<sequence length="302" mass="31602">MRIRATVAAVSGALALSAFAVPAAQADDSGSAYRADVAKVRAAHAKSAFGTRADAPYDMDVTFSNFKIAKTVKVGASERVSTTVTYTMTHAADIDIKAADFATGPYIYKGSFTAPDNMLFGNNPATCTATSDTVANCTGKIDIYPSEGELVNSDAGTWKGAALALAQNGQDPLGENYDITKVGYADQGDLGSTLVQRVSRLTVNASPEPVQKGKTITVTGKLTRASWDSNKYVGMPSGQKVTLQFRKAGTSAYTNVKGIQTTTDGALKTTVTAVEDGYYRFTYAGITSTAGVSAKGDFIDVQ</sequence>
<evidence type="ECO:0008006" key="4">
    <source>
        <dbReference type="Google" id="ProtNLM"/>
    </source>
</evidence>
<proteinExistence type="predicted"/>
<dbReference type="RefSeq" id="WP_015659635.1">
    <property type="nucleotide sequence ID" value="NC_020504.1"/>
</dbReference>
<dbReference type="Proteomes" id="UP000008043">
    <property type="component" value="Chromosome"/>
</dbReference>
<keyword evidence="3" id="KW-1185">Reference proteome</keyword>
<reference evidence="2 3" key="1">
    <citation type="journal article" date="2012" name="J. Bacteriol.">
        <title>Genome sequence of the bacterium Streptomyces davawensis JCM 4913 and heterologous production of the unique antibiotic roseoflavin.</title>
        <authorList>
            <person name="Jankowitsch F."/>
            <person name="Schwarz J."/>
            <person name="Ruckert C."/>
            <person name="Gust B."/>
            <person name="Szczepanowski R."/>
            <person name="Blom J."/>
            <person name="Pelzer S."/>
            <person name="Kalinowski J."/>
            <person name="Mack M."/>
        </authorList>
    </citation>
    <scope>NUCLEOTIDE SEQUENCE [LARGE SCALE GENOMIC DNA]</scope>
    <source>
        <strain evidence="3">DSM 101723 / JCM 4913 / KCC S-0913 / 768</strain>
    </source>
</reference>
<dbReference type="STRING" id="1214101.BN159_4916"/>
<dbReference type="AlphaFoldDB" id="K4R8A5"/>
<organism evidence="2 3">
    <name type="scientific">Streptomyces davaonensis (strain DSM 101723 / JCM 4913 / KCC S-0913 / 768)</name>
    <dbReference type="NCBI Taxonomy" id="1214101"/>
    <lineage>
        <taxon>Bacteria</taxon>
        <taxon>Bacillati</taxon>
        <taxon>Actinomycetota</taxon>
        <taxon>Actinomycetes</taxon>
        <taxon>Kitasatosporales</taxon>
        <taxon>Streptomycetaceae</taxon>
        <taxon>Streptomyces</taxon>
    </lineage>
</organism>
<gene>
    <name evidence="2" type="ORF">BN159_4916</name>
</gene>
<name>K4R8A5_STRDJ</name>